<dbReference type="KEGG" id="vab:WPS_29300"/>
<name>A0AAN1XYE7_UNVUL</name>
<proteinExistence type="predicted"/>
<evidence type="ECO:0000313" key="1">
    <source>
        <dbReference type="EMBL" id="BDE07654.1"/>
    </source>
</evidence>
<organism evidence="1 2">
    <name type="scientific">Vulcanimicrobium alpinum</name>
    <dbReference type="NCBI Taxonomy" id="3016050"/>
    <lineage>
        <taxon>Bacteria</taxon>
        <taxon>Bacillati</taxon>
        <taxon>Vulcanimicrobiota</taxon>
        <taxon>Vulcanimicrobiia</taxon>
        <taxon>Vulcanimicrobiales</taxon>
        <taxon>Vulcanimicrobiaceae</taxon>
        <taxon>Vulcanimicrobium</taxon>
    </lineage>
</organism>
<dbReference type="AlphaFoldDB" id="A0AAN1XYE7"/>
<evidence type="ECO:0000313" key="2">
    <source>
        <dbReference type="Proteomes" id="UP001317532"/>
    </source>
</evidence>
<accession>A0AAN1XYE7</accession>
<gene>
    <name evidence="1" type="ORF">WPS_29300</name>
</gene>
<protein>
    <submittedName>
        <fullName evidence="1">Uncharacterized protein</fullName>
    </submittedName>
</protein>
<sequence>MGLVVTGISQNGDISAVEAALKAAGLTLDPIQLIGPDDSTQGSASRSGLMNPGLMTGGGQGTGVPGVTSGVPTAGGYGTHYFRNEKLGDRLGDLEIPDDQVDNYIDALQAGRSVVAYFAKPDTIDKVTEIFRGSGLARVKTF</sequence>
<reference evidence="1 2" key="1">
    <citation type="journal article" date="2022" name="ISME Commun">
        <title>Vulcanimicrobium alpinus gen. nov. sp. nov., the first cultivated representative of the candidate phylum 'Eremiobacterota', is a metabolically versatile aerobic anoxygenic phototroph.</title>
        <authorList>
            <person name="Yabe S."/>
            <person name="Muto K."/>
            <person name="Abe K."/>
            <person name="Yokota A."/>
            <person name="Staudigel H."/>
            <person name="Tebo B.M."/>
        </authorList>
    </citation>
    <scope>NUCLEOTIDE SEQUENCE [LARGE SCALE GENOMIC DNA]</scope>
    <source>
        <strain evidence="1 2">WC8-2</strain>
    </source>
</reference>
<dbReference type="EMBL" id="AP025523">
    <property type="protein sequence ID" value="BDE07654.1"/>
    <property type="molecule type" value="Genomic_DNA"/>
</dbReference>
<dbReference type="Proteomes" id="UP001317532">
    <property type="component" value="Chromosome"/>
</dbReference>
<dbReference type="RefSeq" id="WP_317995232.1">
    <property type="nucleotide sequence ID" value="NZ_AP025523.1"/>
</dbReference>
<keyword evidence="2" id="KW-1185">Reference proteome</keyword>